<evidence type="ECO:0000256" key="2">
    <source>
        <dbReference type="ARBA" id="ARBA00023002"/>
    </source>
</evidence>
<dbReference type="OrthoDB" id="1393670at2759"/>
<dbReference type="InterPro" id="IPR057326">
    <property type="entry name" value="KR_dom"/>
</dbReference>
<dbReference type="SUPFAM" id="SSF51735">
    <property type="entry name" value="NAD(P)-binding Rossmann-fold domains"/>
    <property type="match status" value="1"/>
</dbReference>
<proteinExistence type="inferred from homology"/>
<dbReference type="SMART" id="SM00822">
    <property type="entry name" value="PKS_KR"/>
    <property type="match status" value="1"/>
</dbReference>
<name>A0A1X6NTQ3_PORUM</name>
<reference evidence="5 6" key="1">
    <citation type="submission" date="2017-03" db="EMBL/GenBank/DDBJ databases">
        <title>WGS assembly of Porphyra umbilicalis.</title>
        <authorList>
            <person name="Brawley S.H."/>
            <person name="Blouin N.A."/>
            <person name="Ficko-Blean E."/>
            <person name="Wheeler G.L."/>
            <person name="Lohr M."/>
            <person name="Goodson H.V."/>
            <person name="Jenkins J.W."/>
            <person name="Blaby-Haas C.E."/>
            <person name="Helliwell K.E."/>
            <person name="Chan C."/>
            <person name="Marriage T."/>
            <person name="Bhattacharya D."/>
            <person name="Klein A.S."/>
            <person name="Badis Y."/>
            <person name="Brodie J."/>
            <person name="Cao Y."/>
            <person name="Collen J."/>
            <person name="Dittami S.M."/>
            <person name="Gachon C.M."/>
            <person name="Green B.R."/>
            <person name="Karpowicz S."/>
            <person name="Kim J.W."/>
            <person name="Kudahl U."/>
            <person name="Lin S."/>
            <person name="Michel G."/>
            <person name="Mittag M."/>
            <person name="Olson B.J."/>
            <person name="Pangilinan J."/>
            <person name="Peng Y."/>
            <person name="Qiu H."/>
            <person name="Shu S."/>
            <person name="Singer J.T."/>
            <person name="Smith A.G."/>
            <person name="Sprecher B.N."/>
            <person name="Wagner V."/>
            <person name="Wang W."/>
            <person name="Wang Z.-Y."/>
            <person name="Yan J."/>
            <person name="Yarish C."/>
            <person name="Zoeuner-Riek S."/>
            <person name="Zhuang Y."/>
            <person name="Zou Y."/>
            <person name="Lindquist E.A."/>
            <person name="Grimwood J."/>
            <person name="Barry K."/>
            <person name="Rokhsar D.S."/>
            <person name="Schmutz J."/>
            <person name="Stiller J.W."/>
            <person name="Grossman A.R."/>
            <person name="Prochnik S.E."/>
        </authorList>
    </citation>
    <scope>NUCLEOTIDE SEQUENCE [LARGE SCALE GENOMIC DNA]</scope>
    <source>
        <strain evidence="5">4086291</strain>
    </source>
</reference>
<dbReference type="InterPro" id="IPR002347">
    <property type="entry name" value="SDR_fam"/>
</dbReference>
<evidence type="ECO:0000313" key="6">
    <source>
        <dbReference type="Proteomes" id="UP000218209"/>
    </source>
</evidence>
<comment type="similarity">
    <text evidence="1 3">Belongs to the short-chain dehydrogenases/reductases (SDR) family.</text>
</comment>
<dbReference type="Gene3D" id="3.40.50.720">
    <property type="entry name" value="NAD(P)-binding Rossmann-like Domain"/>
    <property type="match status" value="1"/>
</dbReference>
<keyword evidence="6" id="KW-1185">Reference proteome</keyword>
<feature type="domain" description="Ketoreductase" evidence="4">
    <location>
        <begin position="7"/>
        <end position="191"/>
    </location>
</feature>
<keyword evidence="2" id="KW-0560">Oxidoreductase</keyword>
<dbReference type="Pfam" id="PF00106">
    <property type="entry name" value="adh_short"/>
    <property type="match status" value="1"/>
</dbReference>
<dbReference type="PANTHER" id="PTHR43639">
    <property type="entry name" value="OXIDOREDUCTASE, SHORT-CHAIN DEHYDROGENASE/REDUCTASE FAMILY (AFU_ORTHOLOGUE AFUA_5G02870)"/>
    <property type="match status" value="1"/>
</dbReference>
<dbReference type="PRINTS" id="PR00081">
    <property type="entry name" value="GDHRDH"/>
</dbReference>
<gene>
    <name evidence="5" type="ORF">BU14_0484s0011</name>
</gene>
<dbReference type="AlphaFoldDB" id="A0A1X6NTQ3"/>
<dbReference type="InterPro" id="IPR036291">
    <property type="entry name" value="NAD(P)-bd_dom_sf"/>
</dbReference>
<evidence type="ECO:0000313" key="5">
    <source>
        <dbReference type="EMBL" id="OSX71984.1"/>
    </source>
</evidence>
<sequence length="270" mass="27290">MGLVDGQRILITGASQGLGAGIARTLADEGAAALLLTARSTARGSAVASSIRSAHPTVDVTFLPADLASAADVEALVRAADAADVTSIVNAAGDTSRGTLVSTPRGAIEGTFAVNFTAPFLLAQAAVRRWTGGGYERGRIVNVGSSASRGGAAFLAAYSASKAALDCLTRNIAGAYAGAGVRCNGVAPDQIATEGEHAVMTGPWHGRRDDWVAEADRASALGRILRPADIGGLVAFLLSDAAAMINGEVIDIGHQAPMGFVRGDVPTPKE</sequence>
<dbReference type="EMBL" id="KV919094">
    <property type="protein sequence ID" value="OSX71984.1"/>
    <property type="molecule type" value="Genomic_DNA"/>
</dbReference>
<evidence type="ECO:0000256" key="3">
    <source>
        <dbReference type="RuleBase" id="RU000363"/>
    </source>
</evidence>
<evidence type="ECO:0000259" key="4">
    <source>
        <dbReference type="SMART" id="SM00822"/>
    </source>
</evidence>
<dbReference type="InterPro" id="IPR020904">
    <property type="entry name" value="Sc_DH/Rdtase_CS"/>
</dbReference>
<accession>A0A1X6NTQ3</accession>
<organism evidence="5 6">
    <name type="scientific">Porphyra umbilicalis</name>
    <name type="common">Purple laver</name>
    <name type="synonym">Red alga</name>
    <dbReference type="NCBI Taxonomy" id="2786"/>
    <lineage>
        <taxon>Eukaryota</taxon>
        <taxon>Rhodophyta</taxon>
        <taxon>Bangiophyceae</taxon>
        <taxon>Bangiales</taxon>
        <taxon>Bangiaceae</taxon>
        <taxon>Porphyra</taxon>
    </lineage>
</organism>
<dbReference type="CDD" id="cd05233">
    <property type="entry name" value="SDR_c"/>
    <property type="match status" value="1"/>
</dbReference>
<dbReference type="PRINTS" id="PR00080">
    <property type="entry name" value="SDRFAMILY"/>
</dbReference>
<dbReference type="Proteomes" id="UP000218209">
    <property type="component" value="Unassembled WGS sequence"/>
</dbReference>
<dbReference type="PROSITE" id="PS00061">
    <property type="entry name" value="ADH_SHORT"/>
    <property type="match status" value="1"/>
</dbReference>
<dbReference type="PANTHER" id="PTHR43639:SF1">
    <property type="entry name" value="SHORT-CHAIN DEHYDROGENASE_REDUCTASE FAMILY PROTEIN"/>
    <property type="match status" value="1"/>
</dbReference>
<evidence type="ECO:0000256" key="1">
    <source>
        <dbReference type="ARBA" id="ARBA00006484"/>
    </source>
</evidence>
<dbReference type="GO" id="GO:0016491">
    <property type="term" value="F:oxidoreductase activity"/>
    <property type="evidence" value="ECO:0007669"/>
    <property type="project" value="UniProtKB-KW"/>
</dbReference>
<protein>
    <recommendedName>
        <fullName evidence="4">Ketoreductase domain-containing protein</fullName>
    </recommendedName>
</protein>